<comment type="caution">
    <text evidence="1">The sequence shown here is derived from an EMBL/GenBank/DDBJ whole genome shotgun (WGS) entry which is preliminary data.</text>
</comment>
<sequence length="40" mass="4702">MKVLLYFKGEDSPVELDIRSFGDIDDHVRDIRNVVRIEVI</sequence>
<reference evidence="1 2" key="1">
    <citation type="submission" date="2024-09" db="EMBL/GenBank/DDBJ databases">
        <authorList>
            <person name="Makale K.P.P."/>
            <person name="Makhzoum A."/>
            <person name="Rantong G."/>
            <person name="Rahube T.O."/>
        </authorList>
    </citation>
    <scope>NUCLEOTIDE SEQUENCE [LARGE SCALE GENOMIC DNA]</scope>
    <source>
        <strain evidence="1 2">KM_D13</strain>
    </source>
</reference>
<dbReference type="RefSeq" id="WP_373949467.1">
    <property type="nucleotide sequence ID" value="NZ_JBHDLN010000003.1"/>
</dbReference>
<protein>
    <submittedName>
        <fullName evidence="1">Uncharacterized protein</fullName>
    </submittedName>
</protein>
<evidence type="ECO:0000313" key="1">
    <source>
        <dbReference type="EMBL" id="MFB0841811.1"/>
    </source>
</evidence>
<accession>A0ABV4UZJ3</accession>
<name>A0ABV4UZJ3_9BACL</name>
<dbReference type="EMBL" id="JBHDLN010000003">
    <property type="protein sequence ID" value="MFB0841811.1"/>
    <property type="molecule type" value="Genomic_DNA"/>
</dbReference>
<keyword evidence="2" id="KW-1185">Reference proteome</keyword>
<proteinExistence type="predicted"/>
<organism evidence="1 2">
    <name type="scientific">Paenibacillus oleatilyticus</name>
    <dbReference type="NCBI Taxonomy" id="2594886"/>
    <lineage>
        <taxon>Bacteria</taxon>
        <taxon>Bacillati</taxon>
        <taxon>Bacillota</taxon>
        <taxon>Bacilli</taxon>
        <taxon>Bacillales</taxon>
        <taxon>Paenibacillaceae</taxon>
        <taxon>Paenibacillus</taxon>
    </lineage>
</organism>
<dbReference type="Proteomes" id="UP001575622">
    <property type="component" value="Unassembled WGS sequence"/>
</dbReference>
<gene>
    <name evidence="1" type="ORF">ACEU3E_06500</name>
</gene>
<evidence type="ECO:0000313" key="2">
    <source>
        <dbReference type="Proteomes" id="UP001575622"/>
    </source>
</evidence>